<protein>
    <submittedName>
        <fullName evidence="2">Helix-turn-helix domain-containing protein</fullName>
    </submittedName>
</protein>
<dbReference type="InterPro" id="IPR029491">
    <property type="entry name" value="Helicase_HTH"/>
</dbReference>
<accession>A0ABY4PJ93</accession>
<reference evidence="2 3" key="1">
    <citation type="journal article" date="2022" name="Int. J. Syst. Evol. Microbiol.">
        <title>Apilactobacillus apisilvae sp. nov., Nicolia spurrieriana gen. nov. sp. nov., Bombilactobacillus folatiphilus sp. nov. and Bombilactobacillus thymidiniphilus sp. nov., four new lactic acid bacterial isolates from stingless bees Tetragonula carbonaria and Austroplebeia australis.</title>
        <authorList>
            <person name="Oliphant S.A."/>
            <person name="Watson-Haigh N.S."/>
            <person name="Sumby K.M."/>
            <person name="Gardner J."/>
            <person name="Groom S."/>
            <person name="Jiranek V."/>
        </authorList>
    </citation>
    <scope>NUCLEOTIDE SEQUENCE [LARGE SCALE GENOMIC DNA]</scope>
    <source>
        <strain evidence="2 3">SG5_A10</strain>
    </source>
</reference>
<dbReference type="RefSeq" id="WP_249511395.1">
    <property type="nucleotide sequence ID" value="NZ_CP093362.1"/>
</dbReference>
<evidence type="ECO:0000259" key="1">
    <source>
        <dbReference type="Pfam" id="PF14493"/>
    </source>
</evidence>
<name>A0ABY4PJ93_9LACO</name>
<keyword evidence="3" id="KW-1185">Reference proteome</keyword>
<sequence length="339" mass="40143">MNDDLMIVLLSISQPRRTKLIDNLLMGKKTVSTLFWGNQYGLLKYSGIFKGINIDSEKTVNSLIHDGYVKNYDKYQFLLTKKGNAKKDSIIESFYFPKELSSQYYYDVFTFQERFLLLIQVISEYSYQNVNYYPLQTNFENTNLIKSFFHDFKQQHIVEFIYKLITQFLQSVDEDKANLFANLLIGHDNYGLTDDQLKSHYQISLVETYFIKYDLWILLIKFISIRKDGLSKFLLKNIVKSRISNSANNTLKYFNEDYSLSYISNQNNIKISTVKEHLLENAIILSKEQFPYTKLLSNEDIKLLNFTYHGILVDDWQFIKVKGKIDFFAFRLYQILRSK</sequence>
<gene>
    <name evidence="2" type="ORF">MOO46_02220</name>
</gene>
<evidence type="ECO:0000313" key="2">
    <source>
        <dbReference type="EMBL" id="UQS85422.1"/>
    </source>
</evidence>
<dbReference type="Proteomes" id="UP000831859">
    <property type="component" value="Chromosome"/>
</dbReference>
<dbReference type="EMBL" id="CP093362">
    <property type="protein sequence ID" value="UQS85422.1"/>
    <property type="molecule type" value="Genomic_DNA"/>
</dbReference>
<proteinExistence type="predicted"/>
<feature type="domain" description="Helicase Helix-turn-helix" evidence="1">
    <location>
        <begin position="246"/>
        <end position="333"/>
    </location>
</feature>
<dbReference type="Pfam" id="PF14493">
    <property type="entry name" value="HTH_40"/>
    <property type="match status" value="1"/>
</dbReference>
<organism evidence="2 3">
    <name type="scientific">Apilactobacillus apisilvae</name>
    <dbReference type="NCBI Taxonomy" id="2923364"/>
    <lineage>
        <taxon>Bacteria</taxon>
        <taxon>Bacillati</taxon>
        <taxon>Bacillota</taxon>
        <taxon>Bacilli</taxon>
        <taxon>Lactobacillales</taxon>
        <taxon>Lactobacillaceae</taxon>
        <taxon>Apilactobacillus</taxon>
    </lineage>
</organism>
<evidence type="ECO:0000313" key="3">
    <source>
        <dbReference type="Proteomes" id="UP000831859"/>
    </source>
</evidence>